<sequence>MEYLLDMWPLLLGLAAIGFGGQYLVNRKDRQKDAAHLAALREMAAPLNGAVLTHGQADAWSAELWPPFEMKTRGARRWTVRRKPRFEVAVEFTRGPWRVRLSEASIRQRSASRRVHTHYEHRIDIATADLPPLKVAERRDTDWMGKPLDPNSEVALLGAPIIKEPPATVAQRQGHWVQAAISAPANQQLAAFTCDPASAARMLNAHSTAWLLDRMYAMPRILTFESGLLYTTAPGRIDPARVMPAVDTMLGLLDCVPASAPAHR</sequence>
<gene>
    <name evidence="2" type="ORF">GCM10009675_28090</name>
</gene>
<evidence type="ECO:0000256" key="1">
    <source>
        <dbReference type="SAM" id="Phobius"/>
    </source>
</evidence>
<keyword evidence="1" id="KW-0472">Membrane</keyword>
<evidence type="ECO:0000313" key="2">
    <source>
        <dbReference type="EMBL" id="GAA1207121.1"/>
    </source>
</evidence>
<comment type="caution">
    <text evidence="2">The sequence shown here is derived from an EMBL/GenBank/DDBJ whole genome shotgun (WGS) entry which is preliminary data.</text>
</comment>
<proteinExistence type="predicted"/>
<reference evidence="3" key="1">
    <citation type="journal article" date="2019" name="Int. J. Syst. Evol. Microbiol.">
        <title>The Global Catalogue of Microorganisms (GCM) 10K type strain sequencing project: providing services to taxonomists for standard genome sequencing and annotation.</title>
        <authorList>
            <consortium name="The Broad Institute Genomics Platform"/>
            <consortium name="The Broad Institute Genome Sequencing Center for Infectious Disease"/>
            <person name="Wu L."/>
            <person name="Ma J."/>
        </authorList>
    </citation>
    <scope>NUCLEOTIDE SEQUENCE [LARGE SCALE GENOMIC DNA]</scope>
    <source>
        <strain evidence="3">JCM 13022</strain>
    </source>
</reference>
<dbReference type="Proteomes" id="UP001500467">
    <property type="component" value="Unassembled WGS sequence"/>
</dbReference>
<protein>
    <submittedName>
        <fullName evidence="2">Uncharacterized protein</fullName>
    </submittedName>
</protein>
<feature type="transmembrane region" description="Helical" evidence="1">
    <location>
        <begin position="6"/>
        <end position="25"/>
    </location>
</feature>
<organism evidence="2 3">
    <name type="scientific">Prauserella alba</name>
    <dbReference type="NCBI Taxonomy" id="176898"/>
    <lineage>
        <taxon>Bacteria</taxon>
        <taxon>Bacillati</taxon>
        <taxon>Actinomycetota</taxon>
        <taxon>Actinomycetes</taxon>
        <taxon>Pseudonocardiales</taxon>
        <taxon>Pseudonocardiaceae</taxon>
        <taxon>Prauserella</taxon>
    </lineage>
</organism>
<dbReference type="RefSeq" id="WP_253858662.1">
    <property type="nucleotide sequence ID" value="NZ_BAAALM010000008.1"/>
</dbReference>
<keyword evidence="3" id="KW-1185">Reference proteome</keyword>
<evidence type="ECO:0000313" key="3">
    <source>
        <dbReference type="Proteomes" id="UP001500467"/>
    </source>
</evidence>
<name>A0ABP4G0W5_9PSEU</name>
<keyword evidence="1" id="KW-0812">Transmembrane</keyword>
<accession>A0ABP4G0W5</accession>
<keyword evidence="1" id="KW-1133">Transmembrane helix</keyword>
<dbReference type="EMBL" id="BAAALM010000008">
    <property type="protein sequence ID" value="GAA1207121.1"/>
    <property type="molecule type" value="Genomic_DNA"/>
</dbReference>